<dbReference type="EMBL" id="JAWIIV010000009">
    <property type="protein sequence ID" value="MEC4720055.1"/>
    <property type="molecule type" value="Genomic_DNA"/>
</dbReference>
<keyword evidence="2" id="KW-1185">Reference proteome</keyword>
<evidence type="ECO:0000313" key="1">
    <source>
        <dbReference type="EMBL" id="MEC4720055.1"/>
    </source>
</evidence>
<dbReference type="Proteomes" id="UP001352263">
    <property type="component" value="Unassembled WGS sequence"/>
</dbReference>
<gene>
    <name evidence="1" type="ORF">RY831_12905</name>
</gene>
<organism evidence="1 2">
    <name type="scientific">Noviherbaspirillum album</name>
    <dbReference type="NCBI Taxonomy" id="3080276"/>
    <lineage>
        <taxon>Bacteria</taxon>
        <taxon>Pseudomonadati</taxon>
        <taxon>Pseudomonadota</taxon>
        <taxon>Betaproteobacteria</taxon>
        <taxon>Burkholderiales</taxon>
        <taxon>Oxalobacteraceae</taxon>
        <taxon>Noviherbaspirillum</taxon>
    </lineage>
</organism>
<name>A0ABU6J9Q0_9BURK</name>
<proteinExistence type="predicted"/>
<dbReference type="RefSeq" id="WP_326506770.1">
    <property type="nucleotide sequence ID" value="NZ_JAWIIV010000009.1"/>
</dbReference>
<protein>
    <submittedName>
        <fullName evidence="1">Uncharacterized protein</fullName>
    </submittedName>
</protein>
<comment type="caution">
    <text evidence="1">The sequence shown here is derived from an EMBL/GenBank/DDBJ whole genome shotgun (WGS) entry which is preliminary data.</text>
</comment>
<accession>A0ABU6J9Q0</accession>
<sequence length="64" mass="7295">MNIHESHRRYIRLESGVHRNEAQTIEPIEMQAFTVDEHCRATAGHCARRSDDVPSGLQCPINLP</sequence>
<reference evidence="1 2" key="1">
    <citation type="submission" date="2023-10" db="EMBL/GenBank/DDBJ databases">
        <title>Noviherbaspirillum sp. CPCC 100848 genome assembly.</title>
        <authorList>
            <person name="Li X.Y."/>
            <person name="Fang X.M."/>
        </authorList>
    </citation>
    <scope>NUCLEOTIDE SEQUENCE [LARGE SCALE GENOMIC DNA]</scope>
    <source>
        <strain evidence="1 2">CPCC 100848</strain>
    </source>
</reference>
<evidence type="ECO:0000313" key="2">
    <source>
        <dbReference type="Proteomes" id="UP001352263"/>
    </source>
</evidence>